<organism evidence="10 11">
    <name type="scientific">Niabella drilacis (strain DSM 25811 / CCM 8410 / CCUG 62505 / LMG 26954 / E90)</name>
    <dbReference type="NCBI Taxonomy" id="1285928"/>
    <lineage>
        <taxon>Bacteria</taxon>
        <taxon>Pseudomonadati</taxon>
        <taxon>Bacteroidota</taxon>
        <taxon>Chitinophagia</taxon>
        <taxon>Chitinophagales</taxon>
        <taxon>Chitinophagaceae</taxon>
        <taxon>Niabella</taxon>
    </lineage>
</organism>
<dbReference type="EMBL" id="FMZO01000001">
    <property type="protein sequence ID" value="SDC08850.1"/>
    <property type="molecule type" value="Genomic_DNA"/>
</dbReference>
<evidence type="ECO:0000256" key="6">
    <source>
        <dbReference type="PIRSR" id="PIRSR038994-1"/>
    </source>
</evidence>
<dbReference type="PIRSF" id="PIRSF038994">
    <property type="entry name" value="NagA"/>
    <property type="match status" value="1"/>
</dbReference>
<proteinExistence type="inferred from homology"/>
<keyword evidence="2 8" id="KW-0479">Metal-binding</keyword>
<keyword evidence="11" id="KW-1185">Reference proteome</keyword>
<evidence type="ECO:0000256" key="5">
    <source>
        <dbReference type="PIRNR" id="PIRNR038994"/>
    </source>
</evidence>
<evidence type="ECO:0000259" key="9">
    <source>
        <dbReference type="Pfam" id="PF01979"/>
    </source>
</evidence>
<dbReference type="RefSeq" id="WP_090388250.1">
    <property type="nucleotide sequence ID" value="NZ_FMZO01000001.1"/>
</dbReference>
<dbReference type="OrthoDB" id="9776488at2"/>
<feature type="domain" description="Amidohydrolase-related" evidence="9">
    <location>
        <begin position="49"/>
        <end position="359"/>
    </location>
</feature>
<gene>
    <name evidence="10" type="ORF">SAMN04487894_101302</name>
</gene>
<dbReference type="Gene3D" id="2.30.40.10">
    <property type="entry name" value="Urease, subunit C, domain 1"/>
    <property type="match status" value="1"/>
</dbReference>
<dbReference type="SUPFAM" id="SSF51338">
    <property type="entry name" value="Composite domain of metallo-dependent hydrolases"/>
    <property type="match status" value="1"/>
</dbReference>
<comment type="similarity">
    <text evidence="1 5">Belongs to the metallo-dependent hydrolases superfamily. NagA family.</text>
</comment>
<dbReference type="SUPFAM" id="SSF51556">
    <property type="entry name" value="Metallo-dependent hydrolases"/>
    <property type="match status" value="1"/>
</dbReference>
<dbReference type="STRING" id="1285928.SAMN04487894_101302"/>
<feature type="binding site" evidence="7">
    <location>
        <position position="222"/>
    </location>
    <ligand>
        <name>substrate</name>
    </ligand>
</feature>
<dbReference type="PANTHER" id="PTHR11113:SF14">
    <property type="entry name" value="N-ACETYLGLUCOSAMINE-6-PHOSPHATE DEACETYLASE"/>
    <property type="match status" value="1"/>
</dbReference>
<reference evidence="11" key="1">
    <citation type="submission" date="2016-10" db="EMBL/GenBank/DDBJ databases">
        <authorList>
            <person name="Varghese N."/>
            <person name="Submissions S."/>
        </authorList>
    </citation>
    <scope>NUCLEOTIDE SEQUENCE [LARGE SCALE GENOMIC DNA]</scope>
    <source>
        <strain evidence="11">DSM 25811 / CCM 8410 / LMG 26954 / E90</strain>
    </source>
</reference>
<dbReference type="Proteomes" id="UP000198757">
    <property type="component" value="Unassembled WGS sequence"/>
</dbReference>
<feature type="binding site" evidence="7">
    <location>
        <position position="246"/>
    </location>
    <ligand>
        <name>substrate</name>
    </ligand>
</feature>
<dbReference type="InterPro" id="IPR032466">
    <property type="entry name" value="Metal_Hydrolase"/>
</dbReference>
<dbReference type="GO" id="GO:0006046">
    <property type="term" value="P:N-acetylglucosamine catabolic process"/>
    <property type="evidence" value="ECO:0007669"/>
    <property type="project" value="TreeGrafter"/>
</dbReference>
<feature type="binding site" evidence="7">
    <location>
        <begin position="300"/>
        <end position="302"/>
    </location>
    <ligand>
        <name>substrate</name>
    </ligand>
</feature>
<keyword evidence="3 5" id="KW-0378">Hydrolase</keyword>
<evidence type="ECO:0000256" key="2">
    <source>
        <dbReference type="ARBA" id="ARBA00022723"/>
    </source>
</evidence>
<dbReference type="GO" id="GO:0008448">
    <property type="term" value="F:N-acetylglucosamine-6-phosphate deacetylase activity"/>
    <property type="evidence" value="ECO:0007669"/>
    <property type="project" value="InterPro"/>
</dbReference>
<accession>A0A1G6IQZ1</accession>
<evidence type="ECO:0000256" key="8">
    <source>
        <dbReference type="PIRSR" id="PIRSR038994-3"/>
    </source>
</evidence>
<feature type="binding site" evidence="7">
    <location>
        <position position="136"/>
    </location>
    <ligand>
        <name>substrate</name>
    </ligand>
</feature>
<evidence type="ECO:0000313" key="11">
    <source>
        <dbReference type="Proteomes" id="UP000198757"/>
    </source>
</evidence>
<keyword evidence="4 5" id="KW-0119">Carbohydrate metabolism</keyword>
<feature type="binding site" evidence="8">
    <location>
        <position position="125"/>
    </location>
    <ligand>
        <name>Zn(2+)</name>
        <dbReference type="ChEBI" id="CHEBI:29105"/>
    </ligand>
</feature>
<feature type="binding site" evidence="8">
    <location>
        <position position="190"/>
    </location>
    <ligand>
        <name>Zn(2+)</name>
        <dbReference type="ChEBI" id="CHEBI:29105"/>
    </ligand>
</feature>
<feature type="binding site" evidence="7">
    <location>
        <begin position="214"/>
        <end position="215"/>
    </location>
    <ligand>
        <name>substrate</name>
    </ligand>
</feature>
<evidence type="ECO:0000256" key="1">
    <source>
        <dbReference type="ARBA" id="ARBA00010716"/>
    </source>
</evidence>
<comment type="cofactor">
    <cofactor evidence="8">
        <name>a divalent metal cation</name>
        <dbReference type="ChEBI" id="CHEBI:60240"/>
    </cofactor>
    <text evidence="8">Binds 1 divalent metal cation per subunit.</text>
</comment>
<name>A0A1G6IQZ1_NIADE</name>
<dbReference type="PANTHER" id="PTHR11113">
    <property type="entry name" value="N-ACETYLGLUCOSAMINE-6-PHOSPHATE DEACETYLASE"/>
    <property type="match status" value="1"/>
</dbReference>
<evidence type="ECO:0000256" key="7">
    <source>
        <dbReference type="PIRSR" id="PIRSR038994-2"/>
    </source>
</evidence>
<protein>
    <submittedName>
        <fullName evidence="10">N-acetylglucosamine-6-phosphate deacetylase</fullName>
    </submittedName>
</protein>
<dbReference type="NCBIfam" id="TIGR00221">
    <property type="entry name" value="nagA"/>
    <property type="match status" value="1"/>
</dbReference>
<dbReference type="InterPro" id="IPR011059">
    <property type="entry name" value="Metal-dep_hydrolase_composite"/>
</dbReference>
<dbReference type="InterPro" id="IPR003764">
    <property type="entry name" value="GlcNAc_6-P_deAcase"/>
</dbReference>
<dbReference type="InterPro" id="IPR006680">
    <property type="entry name" value="Amidohydro-rel"/>
</dbReference>
<feature type="binding site" evidence="8">
    <location>
        <position position="211"/>
    </location>
    <ligand>
        <name>Zn(2+)</name>
        <dbReference type="ChEBI" id="CHEBI:29105"/>
    </ligand>
</feature>
<feature type="active site" description="Proton donor/acceptor" evidence="6">
    <location>
        <position position="268"/>
    </location>
</feature>
<evidence type="ECO:0000256" key="3">
    <source>
        <dbReference type="ARBA" id="ARBA00022801"/>
    </source>
</evidence>
<dbReference type="Pfam" id="PF01979">
    <property type="entry name" value="Amidohydro_1"/>
    <property type="match status" value="1"/>
</dbReference>
<sequence length="370" mass="40810">MKAIHNGIIYTGNEVLTDHCILVDKGRILSVQREIPEAAMPVDLNGKNISAGFIDIQLNGGTERYFSKDPDRETLLDMYRASRAYATPFFLTTLISSPQETIRTAMDAISRFSEAQPGTLGMHLEGPFMNPAKKGAHDERIIRKPTDRELDEIIELGRGVIQVMTIAPECFTDAQLERLLGTGIVLSAGHSMMSYEQAQRYFSMGINLVTHLFNAMTQLGHRECGLVGATFDNDAVYAPIILDGGHCHYAAARIAYRQKRDQLFLISDASFLGRQMPRFGWQGLDIEMIGGYYRDKAGSLAGAAISMPEAMKNAVDFIGVPLQEAVAMATIRPARAIRMDDRLGLVKTGYPAVFSVFDDALASYETLDLS</sequence>
<dbReference type="Gene3D" id="3.20.20.140">
    <property type="entry name" value="Metal-dependent hydrolases"/>
    <property type="match status" value="1"/>
</dbReference>
<dbReference type="GO" id="GO:0046872">
    <property type="term" value="F:metal ion binding"/>
    <property type="evidence" value="ECO:0007669"/>
    <property type="project" value="UniProtKB-KW"/>
</dbReference>
<evidence type="ECO:0000313" key="10">
    <source>
        <dbReference type="EMBL" id="SDC08850.1"/>
    </source>
</evidence>
<dbReference type="AlphaFoldDB" id="A0A1G6IQZ1"/>
<evidence type="ECO:0000256" key="4">
    <source>
        <dbReference type="ARBA" id="ARBA00023277"/>
    </source>
</evidence>